<name>A0AAD6VU35_9AGAR</name>
<dbReference type="AlphaFoldDB" id="A0AAD6VU35"/>
<evidence type="ECO:0000313" key="2">
    <source>
        <dbReference type="Proteomes" id="UP001219525"/>
    </source>
</evidence>
<keyword evidence="2" id="KW-1185">Reference proteome</keyword>
<protein>
    <recommendedName>
        <fullName evidence="3">Transposase</fullName>
    </recommendedName>
</protein>
<dbReference type="SUPFAM" id="SSF46689">
    <property type="entry name" value="Homeodomain-like"/>
    <property type="match status" value="1"/>
</dbReference>
<organism evidence="1 2">
    <name type="scientific">Mycena pura</name>
    <dbReference type="NCBI Taxonomy" id="153505"/>
    <lineage>
        <taxon>Eukaryota</taxon>
        <taxon>Fungi</taxon>
        <taxon>Dikarya</taxon>
        <taxon>Basidiomycota</taxon>
        <taxon>Agaricomycotina</taxon>
        <taxon>Agaricomycetes</taxon>
        <taxon>Agaricomycetidae</taxon>
        <taxon>Agaricales</taxon>
        <taxon>Marasmiineae</taxon>
        <taxon>Mycenaceae</taxon>
        <taxon>Mycena</taxon>
    </lineage>
</organism>
<reference evidence="1" key="1">
    <citation type="submission" date="2023-03" db="EMBL/GenBank/DDBJ databases">
        <title>Massive genome expansion in bonnet fungi (Mycena s.s.) driven by repeated elements and novel gene families across ecological guilds.</title>
        <authorList>
            <consortium name="Lawrence Berkeley National Laboratory"/>
            <person name="Harder C.B."/>
            <person name="Miyauchi S."/>
            <person name="Viragh M."/>
            <person name="Kuo A."/>
            <person name="Thoen E."/>
            <person name="Andreopoulos B."/>
            <person name="Lu D."/>
            <person name="Skrede I."/>
            <person name="Drula E."/>
            <person name="Henrissat B."/>
            <person name="Morin E."/>
            <person name="Kohler A."/>
            <person name="Barry K."/>
            <person name="LaButti K."/>
            <person name="Morin E."/>
            <person name="Salamov A."/>
            <person name="Lipzen A."/>
            <person name="Mereny Z."/>
            <person name="Hegedus B."/>
            <person name="Baldrian P."/>
            <person name="Stursova M."/>
            <person name="Weitz H."/>
            <person name="Taylor A."/>
            <person name="Grigoriev I.V."/>
            <person name="Nagy L.G."/>
            <person name="Martin F."/>
            <person name="Kauserud H."/>
        </authorList>
    </citation>
    <scope>NUCLEOTIDE SEQUENCE</scope>
    <source>
        <strain evidence="1">9144</strain>
    </source>
</reference>
<dbReference type="EMBL" id="JARJCW010000010">
    <property type="protein sequence ID" value="KAJ7219915.1"/>
    <property type="molecule type" value="Genomic_DNA"/>
</dbReference>
<dbReference type="InterPro" id="IPR009057">
    <property type="entry name" value="Homeodomain-like_sf"/>
</dbReference>
<comment type="caution">
    <text evidence="1">The sequence shown here is derived from an EMBL/GenBank/DDBJ whole genome shotgun (WGS) entry which is preliminary data.</text>
</comment>
<dbReference type="Proteomes" id="UP001219525">
    <property type="component" value="Unassembled WGS sequence"/>
</dbReference>
<gene>
    <name evidence="1" type="ORF">GGX14DRAFT_355385</name>
</gene>
<sequence length="216" mass="24855">MVNKRIENSAKMIALRLLRRGRDSRREIANLCGFSTRTLRRAVVRHQTTGSVAKAAAIGRGRPRLLHTNDSNYLLKLARHDPCKFLDEYQHFLERYRHLPVHICTLHRTFERAGLRVARVQKMASERDPILEGNFITRISQYPAHYLVALDETSKDDRTYARLWGRSPKRQHAGIIATRVIEGSSDRETFMDYLQNDLVSASQCIILVLNISSSQS</sequence>
<evidence type="ECO:0000313" key="1">
    <source>
        <dbReference type="EMBL" id="KAJ7219915.1"/>
    </source>
</evidence>
<evidence type="ECO:0008006" key="3">
    <source>
        <dbReference type="Google" id="ProtNLM"/>
    </source>
</evidence>
<accession>A0AAD6VU35</accession>
<proteinExistence type="predicted"/>